<accession>A0A1T1AUX9</accession>
<dbReference type="Proteomes" id="UP000190750">
    <property type="component" value="Unassembled WGS sequence"/>
</dbReference>
<dbReference type="STRING" id="28066.RF819_15335"/>
<gene>
    <name evidence="3" type="ORF">RF819_15335</name>
</gene>
<evidence type="ECO:0000256" key="1">
    <source>
        <dbReference type="SAM" id="SignalP"/>
    </source>
</evidence>
<feature type="signal peptide" evidence="1">
    <location>
        <begin position="1"/>
        <end position="20"/>
    </location>
</feature>
<keyword evidence="1" id="KW-0732">Signal</keyword>
<feature type="chain" id="PRO_5012188049" description="DUF3616 domain-containing protein" evidence="1">
    <location>
        <begin position="21"/>
        <end position="352"/>
    </location>
</feature>
<protein>
    <recommendedName>
        <fullName evidence="2">DUF3616 domain-containing protein</fullName>
    </recommendedName>
</protein>
<sequence>MSLLVCCGLTLAQTPSPAQAPVVAPSGPILDSGDGFAFDVKAKKLQKTRQSASGIACTVNASQQRVCLVAFDEGTQAGFATLTERALVPDPQVLSLTGLQGELDAEAAATDGQDVYITGSHSAKRADCASNPGSRFVLRLRLDPATGRAMHTSLVQSSRLWSLMQAQPELAAYVGERKCLGTEPPPKAPGLSGQQGINIEGLAVRDGRLMFGFRGPVIHGAAFTLAVDAKALFEGGDARPQVTRLALGAHRGIRDMVAVSDGVLVLAGPDDDGDSEAVGWAIFHWDGKASQALVQPRLLARLDLGAVKLRWCDAEIKPEALTVLQETTGSYQLLMLSDGLCDGGPLALTLQK</sequence>
<organism evidence="3 4">
    <name type="scientific">Rhodoferax fermentans</name>
    <dbReference type="NCBI Taxonomy" id="28066"/>
    <lineage>
        <taxon>Bacteria</taxon>
        <taxon>Pseudomonadati</taxon>
        <taxon>Pseudomonadota</taxon>
        <taxon>Betaproteobacteria</taxon>
        <taxon>Burkholderiales</taxon>
        <taxon>Comamonadaceae</taxon>
        <taxon>Rhodoferax</taxon>
    </lineage>
</organism>
<dbReference type="Pfam" id="PF12275">
    <property type="entry name" value="DUF3616"/>
    <property type="match status" value="1"/>
</dbReference>
<dbReference type="AlphaFoldDB" id="A0A1T1AUX9"/>
<reference evidence="3 4" key="1">
    <citation type="submission" date="2017-01" db="EMBL/GenBank/DDBJ databases">
        <title>Genome sequencing of Rhodoferax fermentans JCM 7819.</title>
        <authorList>
            <person name="Kim Y.J."/>
            <person name="Farh M.E.-A."/>
            <person name="Yang D.-C."/>
        </authorList>
    </citation>
    <scope>NUCLEOTIDE SEQUENCE [LARGE SCALE GENOMIC DNA]</scope>
    <source>
        <strain evidence="3 4">JCM 7819</strain>
    </source>
</reference>
<keyword evidence="4" id="KW-1185">Reference proteome</keyword>
<evidence type="ECO:0000313" key="3">
    <source>
        <dbReference type="EMBL" id="OOV07912.1"/>
    </source>
</evidence>
<comment type="caution">
    <text evidence="3">The sequence shown here is derived from an EMBL/GenBank/DDBJ whole genome shotgun (WGS) entry which is preliminary data.</text>
</comment>
<evidence type="ECO:0000259" key="2">
    <source>
        <dbReference type="Pfam" id="PF12275"/>
    </source>
</evidence>
<feature type="domain" description="DUF3616" evidence="2">
    <location>
        <begin position="159"/>
        <end position="338"/>
    </location>
</feature>
<name>A0A1T1AUX9_RHOFE</name>
<evidence type="ECO:0000313" key="4">
    <source>
        <dbReference type="Proteomes" id="UP000190750"/>
    </source>
</evidence>
<proteinExistence type="predicted"/>
<dbReference type="EMBL" id="MTJN01000002">
    <property type="protein sequence ID" value="OOV07912.1"/>
    <property type="molecule type" value="Genomic_DNA"/>
</dbReference>
<dbReference type="InterPro" id="IPR022060">
    <property type="entry name" value="DUF3616"/>
</dbReference>